<dbReference type="InterPro" id="IPR057326">
    <property type="entry name" value="KR_dom"/>
</dbReference>
<name>A0A4D7JTK1_9BACT</name>
<dbReference type="Proteomes" id="UP000298616">
    <property type="component" value="Chromosome"/>
</dbReference>
<dbReference type="PRINTS" id="PR00081">
    <property type="entry name" value="GDHRDH"/>
</dbReference>
<evidence type="ECO:0000256" key="4">
    <source>
        <dbReference type="ARBA" id="ARBA00022857"/>
    </source>
</evidence>
<accession>A0A4D7JTK1</accession>
<dbReference type="InterPro" id="IPR050259">
    <property type="entry name" value="SDR"/>
</dbReference>
<keyword evidence="10" id="KW-1185">Reference proteome</keyword>
<dbReference type="PANTHER" id="PTHR42879:SF2">
    <property type="entry name" value="3-OXOACYL-[ACYL-CARRIER-PROTEIN] REDUCTASE FABG"/>
    <property type="match status" value="1"/>
</dbReference>
<dbReference type="GO" id="GO:0004316">
    <property type="term" value="F:3-oxoacyl-[acyl-carrier-protein] reductase (NADPH) activity"/>
    <property type="evidence" value="ECO:0007669"/>
    <property type="project" value="UniProtKB-EC"/>
</dbReference>
<evidence type="ECO:0000313" key="10">
    <source>
        <dbReference type="Proteomes" id="UP000298616"/>
    </source>
</evidence>
<protein>
    <recommendedName>
        <fullName evidence="3">3-oxoacyl-[acyl-carrier-protein] reductase FabG</fullName>
    </recommendedName>
    <alternativeName>
        <fullName evidence="6">Beta-ketoacyl-ACP reductase</fullName>
    </alternativeName>
</protein>
<dbReference type="EMBL" id="CP028923">
    <property type="protein sequence ID" value="QCK16870.1"/>
    <property type="molecule type" value="Genomic_DNA"/>
</dbReference>
<evidence type="ECO:0000256" key="7">
    <source>
        <dbReference type="ARBA" id="ARBA00048508"/>
    </source>
</evidence>
<dbReference type="InterPro" id="IPR002347">
    <property type="entry name" value="SDR_fam"/>
</dbReference>
<dbReference type="SUPFAM" id="SSF51735">
    <property type="entry name" value="NAD(P)-binding Rossmann-fold domains"/>
    <property type="match status" value="1"/>
</dbReference>
<evidence type="ECO:0000256" key="1">
    <source>
        <dbReference type="ARBA" id="ARBA00002607"/>
    </source>
</evidence>
<evidence type="ECO:0000256" key="6">
    <source>
        <dbReference type="ARBA" id="ARBA00029899"/>
    </source>
</evidence>
<keyword evidence="5" id="KW-0560">Oxidoreductase</keyword>
<dbReference type="Gene3D" id="3.40.50.720">
    <property type="entry name" value="NAD(P)-binding Rossmann-like Domain"/>
    <property type="match status" value="1"/>
</dbReference>
<dbReference type="PANTHER" id="PTHR42879">
    <property type="entry name" value="3-OXOACYL-(ACYL-CARRIER-PROTEIN) REDUCTASE"/>
    <property type="match status" value="1"/>
</dbReference>
<dbReference type="GO" id="GO:0032787">
    <property type="term" value="P:monocarboxylic acid metabolic process"/>
    <property type="evidence" value="ECO:0007669"/>
    <property type="project" value="UniProtKB-ARBA"/>
</dbReference>
<evidence type="ECO:0000256" key="2">
    <source>
        <dbReference type="ARBA" id="ARBA00006484"/>
    </source>
</evidence>
<dbReference type="KEGG" id="fpf:DCC35_20095"/>
<evidence type="ECO:0000259" key="8">
    <source>
        <dbReference type="SMART" id="SM00822"/>
    </source>
</evidence>
<dbReference type="PRINTS" id="PR00080">
    <property type="entry name" value="SDRFAMILY"/>
</dbReference>
<sequence length="246" mass="26205">MKLKNKVAIITGGASGIGYATVEKFINEGANVAIWDVQEEKGKKAASQFAGGDIKVKFYKVDTTDLKAVEDAAEAVKQDFGKIDILVNNAGITKDATLAKITEEQWQNVIDVNLSGVFYCTKAVSKYMIEQGSGRIINASSVVGLYGNFGQTNYVATKAGVIGMTKTWAKELGRKGITVNAVAPGFIATEMIETIPQKVIDMINGKTPLGRFGKPEEIANVYAFLSSDEASFISGTTISVDGAVTL</sequence>
<dbReference type="NCBIfam" id="NF004198">
    <property type="entry name" value="PRK05653.1-3"/>
    <property type="match status" value="1"/>
</dbReference>
<dbReference type="FunFam" id="3.40.50.720:FF:000115">
    <property type="entry name" value="3-oxoacyl-[acyl-carrier-protein] reductase FabG"/>
    <property type="match status" value="1"/>
</dbReference>
<feature type="domain" description="Ketoreductase" evidence="8">
    <location>
        <begin position="6"/>
        <end position="185"/>
    </location>
</feature>
<comment type="catalytic activity">
    <reaction evidence="7">
        <text>a (3R)-hydroxyacyl-[ACP] + NADP(+) = a 3-oxoacyl-[ACP] + NADPH + H(+)</text>
        <dbReference type="Rhea" id="RHEA:17397"/>
        <dbReference type="Rhea" id="RHEA-COMP:9916"/>
        <dbReference type="Rhea" id="RHEA-COMP:9945"/>
        <dbReference type="ChEBI" id="CHEBI:15378"/>
        <dbReference type="ChEBI" id="CHEBI:57783"/>
        <dbReference type="ChEBI" id="CHEBI:58349"/>
        <dbReference type="ChEBI" id="CHEBI:78776"/>
        <dbReference type="ChEBI" id="CHEBI:78827"/>
        <dbReference type="EC" id="1.1.1.100"/>
    </reaction>
</comment>
<evidence type="ECO:0000256" key="3">
    <source>
        <dbReference type="ARBA" id="ARBA00017650"/>
    </source>
</evidence>
<dbReference type="SMART" id="SM00822">
    <property type="entry name" value="PKS_KR"/>
    <property type="match status" value="1"/>
</dbReference>
<dbReference type="CDD" id="cd05333">
    <property type="entry name" value="BKR_SDR_c"/>
    <property type="match status" value="1"/>
</dbReference>
<dbReference type="AlphaFoldDB" id="A0A4D7JTK1"/>
<dbReference type="Pfam" id="PF13561">
    <property type="entry name" value="adh_short_C2"/>
    <property type="match status" value="1"/>
</dbReference>
<keyword evidence="4" id="KW-0521">NADP</keyword>
<organism evidence="9 10">
    <name type="scientific">Mangrovivirga cuniculi</name>
    <dbReference type="NCBI Taxonomy" id="2715131"/>
    <lineage>
        <taxon>Bacteria</taxon>
        <taxon>Pseudomonadati</taxon>
        <taxon>Bacteroidota</taxon>
        <taxon>Cytophagia</taxon>
        <taxon>Cytophagales</taxon>
        <taxon>Mangrovivirgaceae</taxon>
        <taxon>Mangrovivirga</taxon>
    </lineage>
</organism>
<dbReference type="InterPro" id="IPR036291">
    <property type="entry name" value="NAD(P)-bd_dom_sf"/>
</dbReference>
<reference evidence="9 10" key="1">
    <citation type="submission" date="2018-04" db="EMBL/GenBank/DDBJ databases">
        <title>Complete genome uncultured novel isolate.</title>
        <authorList>
            <person name="Merlino G."/>
        </authorList>
    </citation>
    <scope>NUCLEOTIDE SEQUENCE [LARGE SCALE GENOMIC DNA]</scope>
    <source>
        <strain evidence="10">R1DC9</strain>
    </source>
</reference>
<proteinExistence type="inferred from homology"/>
<dbReference type="InterPro" id="IPR020904">
    <property type="entry name" value="Sc_DH/Rdtase_CS"/>
</dbReference>
<dbReference type="NCBIfam" id="NF005559">
    <property type="entry name" value="PRK07231.1"/>
    <property type="match status" value="1"/>
</dbReference>
<dbReference type="RefSeq" id="WP_137092463.1">
    <property type="nucleotide sequence ID" value="NZ_CP028923.1"/>
</dbReference>
<comment type="similarity">
    <text evidence="2">Belongs to the short-chain dehydrogenases/reductases (SDR) family.</text>
</comment>
<evidence type="ECO:0000256" key="5">
    <source>
        <dbReference type="ARBA" id="ARBA00023002"/>
    </source>
</evidence>
<dbReference type="NCBIfam" id="NF009466">
    <property type="entry name" value="PRK12826.1-2"/>
    <property type="match status" value="1"/>
</dbReference>
<comment type="function">
    <text evidence="1">Catalyzes the NADPH-dependent reduction of beta-ketoacyl-ACP substrates to beta-hydroxyacyl-ACP products, the first reductive step in the elongation cycle of fatty acid biosynthesis.</text>
</comment>
<dbReference type="OrthoDB" id="9788235at2"/>
<evidence type="ECO:0000313" key="9">
    <source>
        <dbReference type="EMBL" id="QCK16870.1"/>
    </source>
</evidence>
<dbReference type="PROSITE" id="PS00061">
    <property type="entry name" value="ADH_SHORT"/>
    <property type="match status" value="1"/>
</dbReference>
<gene>
    <name evidence="9" type="ORF">DCC35_20095</name>
</gene>